<evidence type="ECO:0000313" key="2">
    <source>
        <dbReference type="EMBL" id="SCX06858.1"/>
    </source>
</evidence>
<accession>A0A1G4VHH6</accession>
<evidence type="ECO:0000259" key="1">
    <source>
        <dbReference type="Pfam" id="PF18990"/>
    </source>
</evidence>
<dbReference type="Proteomes" id="UP000182124">
    <property type="component" value="Unassembled WGS sequence"/>
</dbReference>
<dbReference type="RefSeq" id="WP_035654581.1">
    <property type="nucleotide sequence ID" value="NZ_CBCSBQ010000007.1"/>
</dbReference>
<protein>
    <recommendedName>
        <fullName evidence="1">DUF5723 domain-containing protein</fullName>
    </recommendedName>
</protein>
<dbReference type="STRING" id="329186.SAMN02927925_01072"/>
<dbReference type="eggNOG" id="COG2885">
    <property type="taxonomic scope" value="Bacteria"/>
</dbReference>
<dbReference type="AlphaFoldDB" id="A0A1G4VHH6"/>
<evidence type="ECO:0000313" key="3">
    <source>
        <dbReference type="Proteomes" id="UP000182124"/>
    </source>
</evidence>
<reference evidence="2 3" key="1">
    <citation type="submission" date="2016-10" db="EMBL/GenBank/DDBJ databases">
        <authorList>
            <person name="de Groot N.N."/>
        </authorList>
    </citation>
    <scope>NUCLEOTIDE SEQUENCE [LARGE SCALE GENOMIC DNA]</scope>
    <source>
        <strain evidence="2 3">CGMCC 1.3801</strain>
    </source>
</reference>
<gene>
    <name evidence="2" type="ORF">SAMN02927925_01072</name>
</gene>
<dbReference type="Pfam" id="PF18990">
    <property type="entry name" value="DUF5723"/>
    <property type="match status" value="1"/>
</dbReference>
<dbReference type="InterPro" id="IPR043781">
    <property type="entry name" value="DUF5723"/>
</dbReference>
<dbReference type="EMBL" id="FMTY01000002">
    <property type="protein sequence ID" value="SCX06858.1"/>
    <property type="molecule type" value="Genomic_DNA"/>
</dbReference>
<proteinExistence type="predicted"/>
<feature type="domain" description="DUF5723" evidence="1">
    <location>
        <begin position="40"/>
        <end position="438"/>
    </location>
</feature>
<organism evidence="2 3">
    <name type="scientific">Flavobacterium saliperosum</name>
    <dbReference type="NCBI Taxonomy" id="329186"/>
    <lineage>
        <taxon>Bacteria</taxon>
        <taxon>Pseudomonadati</taxon>
        <taxon>Bacteroidota</taxon>
        <taxon>Flavobacteriia</taxon>
        <taxon>Flavobacteriales</taxon>
        <taxon>Flavobacteriaceae</taxon>
        <taxon>Flavobacterium</taxon>
    </lineage>
</organism>
<sequence>MKKVLLLCCSLMTLNGFSQEHFSGINISKRAGLLNASINPAELTNMSRKFDVNVFNTSVNVSNNKIKFNDIMKGENLEEKIFTGSDPTSMRLDVLIQGPSVAMKYKKWAFALASAGNIKANATDVDVNFGNAVTNSFLGTAQINSQYNQRMNAASWGEINLSAARNIFENDTHKFSGGATLKLLFPGSYMNMGIDKLQGEVTNDPVTGDVYLYNAYANVNFSYSGSLAESYEDNSNYTKLFAGGLSGIGADFGFNYQLKDNMAPTREDVNPVETANETRRVDEYKLNVGFSFRNMGTMTFKDDNNSSSNYQLNIPTTNPLNLGDFEGTDSVKDIEQLLIDEGYLTKESSNGDFKVKLPAVINLYADYRIHNKWYVSAYTQQKLSDDSQNDFTTIQNIITVTPRFAGKNYELYMPLSDNEVSGFTTGFGFRLGGFFLGSGSIVTAALNNSKQADIYMGFRFGI</sequence>
<name>A0A1G4VHH6_9FLAO</name>